<keyword evidence="6" id="KW-0819">tRNA processing</keyword>
<dbReference type="InterPro" id="IPR003827">
    <property type="entry name" value="tRNA_yW-synthesising"/>
</dbReference>
<dbReference type="PANTHER" id="PTHR48418">
    <property type="entry name" value="TRNA WYBUTOSINE-SYNTHESIZING PROTEIN 3"/>
    <property type="match status" value="1"/>
</dbReference>
<comment type="caution">
    <text evidence="11">The sequence shown here is derived from an EMBL/GenBank/DDBJ whole genome shotgun (WGS) entry which is preliminary data.</text>
</comment>
<evidence type="ECO:0000256" key="8">
    <source>
        <dbReference type="ARBA" id="ARBA00049202"/>
    </source>
</evidence>
<evidence type="ECO:0000313" key="12">
    <source>
        <dbReference type="Proteomes" id="UP001583172"/>
    </source>
</evidence>
<dbReference type="SUPFAM" id="SSF111278">
    <property type="entry name" value="SSo0622-like"/>
    <property type="match status" value="1"/>
</dbReference>
<evidence type="ECO:0000256" key="5">
    <source>
        <dbReference type="ARBA" id="ARBA00022691"/>
    </source>
</evidence>
<feature type="domain" description="tRNA wybutosine-synthesizing protein" evidence="10">
    <location>
        <begin position="17"/>
        <end position="264"/>
    </location>
</feature>
<keyword evidence="3" id="KW-0489">Methyltransferase</keyword>
<proteinExistence type="inferred from homology"/>
<reference evidence="11 12" key="1">
    <citation type="journal article" date="2024" name="Commun. Biol.">
        <title>Comparative genomic analysis of thermophilic fungi reveals convergent evolutionary adaptations and gene losses.</title>
        <authorList>
            <person name="Steindorff A.S."/>
            <person name="Aguilar-Pontes M.V."/>
            <person name="Robinson A.J."/>
            <person name="Andreopoulos B."/>
            <person name="LaButti K."/>
            <person name="Kuo A."/>
            <person name="Mondo S."/>
            <person name="Riley R."/>
            <person name="Otillar R."/>
            <person name="Haridas S."/>
            <person name="Lipzen A."/>
            <person name="Grimwood J."/>
            <person name="Schmutz J."/>
            <person name="Clum A."/>
            <person name="Reid I.D."/>
            <person name="Moisan M.C."/>
            <person name="Butler G."/>
            <person name="Nguyen T.T.M."/>
            <person name="Dewar K."/>
            <person name="Conant G."/>
            <person name="Drula E."/>
            <person name="Henrissat B."/>
            <person name="Hansel C."/>
            <person name="Singer S."/>
            <person name="Hutchinson M.I."/>
            <person name="de Vries R.P."/>
            <person name="Natvig D.O."/>
            <person name="Powell A.J."/>
            <person name="Tsang A."/>
            <person name="Grigoriev I.V."/>
        </authorList>
    </citation>
    <scope>NUCLEOTIDE SEQUENCE [LARGE SCALE GENOMIC DNA]</scope>
    <source>
        <strain evidence="11 12">CBS 620.91</strain>
    </source>
</reference>
<comment type="catalytic activity">
    <reaction evidence="8">
        <text>4-demethyl-7-[(3S)-3-amino-3-carboxypropyl]wyosine(37) in tRNA(Phe) + S-adenosyl-L-methionine = 7-[(3S)-3-amino-3-carboxypropyl]wyosine(37) in tRNA(Phe) + S-adenosyl-L-homocysteine + H(+)</text>
        <dbReference type="Rhea" id="RHEA:36635"/>
        <dbReference type="Rhea" id="RHEA-COMP:10378"/>
        <dbReference type="Rhea" id="RHEA-COMP:10379"/>
        <dbReference type="ChEBI" id="CHEBI:15378"/>
        <dbReference type="ChEBI" id="CHEBI:57856"/>
        <dbReference type="ChEBI" id="CHEBI:59789"/>
        <dbReference type="ChEBI" id="CHEBI:73543"/>
        <dbReference type="ChEBI" id="CHEBI:73550"/>
        <dbReference type="EC" id="2.1.1.282"/>
    </reaction>
</comment>
<evidence type="ECO:0000259" key="10">
    <source>
        <dbReference type="Pfam" id="PF02676"/>
    </source>
</evidence>
<evidence type="ECO:0000256" key="9">
    <source>
        <dbReference type="SAM" id="MobiDB-lite"/>
    </source>
</evidence>
<keyword evidence="4" id="KW-0808">Transferase</keyword>
<feature type="region of interest" description="Disordered" evidence="9">
    <location>
        <begin position="274"/>
        <end position="311"/>
    </location>
</feature>
<evidence type="ECO:0000256" key="4">
    <source>
        <dbReference type="ARBA" id="ARBA00022679"/>
    </source>
</evidence>
<keyword evidence="5" id="KW-0949">S-adenosyl-L-methionine</keyword>
<gene>
    <name evidence="11" type="ORF">VTJ49DRAFT_6828</name>
</gene>
<evidence type="ECO:0000256" key="3">
    <source>
        <dbReference type="ARBA" id="ARBA00022603"/>
    </source>
</evidence>
<evidence type="ECO:0000256" key="1">
    <source>
        <dbReference type="ARBA" id="ARBA00008569"/>
    </source>
</evidence>
<organism evidence="11 12">
    <name type="scientific">Humicola insolens</name>
    <name type="common">Soft-rot fungus</name>
    <dbReference type="NCBI Taxonomy" id="85995"/>
    <lineage>
        <taxon>Eukaryota</taxon>
        <taxon>Fungi</taxon>
        <taxon>Dikarya</taxon>
        <taxon>Ascomycota</taxon>
        <taxon>Pezizomycotina</taxon>
        <taxon>Sordariomycetes</taxon>
        <taxon>Sordariomycetidae</taxon>
        <taxon>Sordariales</taxon>
        <taxon>Chaetomiaceae</taxon>
        <taxon>Mycothermus</taxon>
    </lineage>
</organism>
<keyword evidence="12" id="KW-1185">Reference proteome</keyword>
<evidence type="ECO:0000256" key="7">
    <source>
        <dbReference type="ARBA" id="ARBA00030554"/>
    </source>
</evidence>
<dbReference type="EMBL" id="JAZGSY010000007">
    <property type="protein sequence ID" value="KAL1843885.1"/>
    <property type="molecule type" value="Genomic_DNA"/>
</dbReference>
<evidence type="ECO:0000256" key="2">
    <source>
        <dbReference type="ARBA" id="ARBA00012750"/>
    </source>
</evidence>
<name>A0ABR3VPP7_HUMIN</name>
<evidence type="ECO:0000256" key="6">
    <source>
        <dbReference type="ARBA" id="ARBA00022694"/>
    </source>
</evidence>
<dbReference type="EC" id="2.1.1.282" evidence="2"/>
<protein>
    <recommendedName>
        <fullName evidence="2">tRNA(Phe) 7-[(3-amino-3-carboxypropyl)-4-demethylwyosine(37)-N(4)]-methyltransferase</fullName>
        <ecNumber evidence="2">2.1.1.282</ecNumber>
    </recommendedName>
    <alternativeName>
        <fullName evidence="7">tRNA(Phe) 7-((3-amino-3-carboxypropyl)-4-demethylwyosine(37)-N(4))-methyltransferase</fullName>
    </alternativeName>
</protein>
<dbReference type="Gene3D" id="3.30.1960.10">
    <property type="entry name" value="tRNA wybutosine-synthesizing-like"/>
    <property type="match status" value="1"/>
</dbReference>
<accession>A0ABR3VPP7</accession>
<dbReference type="Proteomes" id="UP001583172">
    <property type="component" value="Unassembled WGS sequence"/>
</dbReference>
<dbReference type="PANTHER" id="PTHR48418:SF1">
    <property type="entry name" value="TRNA WYBUTOSINE-SYNTHESIZING PROTEIN 3"/>
    <property type="match status" value="1"/>
</dbReference>
<dbReference type="InterPro" id="IPR036602">
    <property type="entry name" value="tRNA_yW-synthesising-like_sf"/>
</dbReference>
<dbReference type="Pfam" id="PF02676">
    <property type="entry name" value="TYW3"/>
    <property type="match status" value="1"/>
</dbReference>
<sequence>MGKPHPFPTPGRAFVLKKQKILADLARPEGEYADASPKGSVDAGLRDLIDRVNAREGLVTTSSCAGRVSVYLEGPKGSGPSVVTASAEEGEKNGPVMTASAAGGKGGGEWLFVSHDPVGKAEDLEGYERLLLGRESRPREGEVIGYPGLKDSSRLIHFKFEPMILHVLTASVEHAQLVIQAGMEAGFRETGAVSLLGRPSHEEATPMVAVRSMGLSFESLIAAETDGVRQLIVPPQYLKTLIQIANERFIENQKRITRFDAALEAAFAAAEKRQEREDSLARRERKRQEGLRRREELELERARAATDRERREDLAEEAIIEFVLHEQQVV</sequence>
<evidence type="ECO:0000313" key="11">
    <source>
        <dbReference type="EMBL" id="KAL1843885.1"/>
    </source>
</evidence>
<feature type="region of interest" description="Disordered" evidence="9">
    <location>
        <begin position="76"/>
        <end position="95"/>
    </location>
</feature>
<comment type="similarity">
    <text evidence="1">Belongs to the TYW3 family.</text>
</comment>